<accession>A0AAV5AZL9</accession>
<name>A0AAV5AZL9_9FLAO</name>
<keyword evidence="1" id="KW-0175">Coiled coil</keyword>
<dbReference type="RefSeq" id="WP_264847179.1">
    <property type="nucleotide sequence ID" value="NZ_BPMA01000042.1"/>
</dbReference>
<feature type="coiled-coil region" evidence="1">
    <location>
        <begin position="30"/>
        <end position="64"/>
    </location>
</feature>
<gene>
    <name evidence="2" type="ORF">RCZ15_25140</name>
    <name evidence="3" type="ORF">RCZ16_12030</name>
</gene>
<evidence type="ECO:0000313" key="2">
    <source>
        <dbReference type="EMBL" id="GJM51541.1"/>
    </source>
</evidence>
<evidence type="ECO:0000313" key="3">
    <source>
        <dbReference type="EMBL" id="GJM52886.1"/>
    </source>
</evidence>
<protein>
    <submittedName>
        <fullName evidence="2">Uncharacterized protein</fullName>
    </submittedName>
</protein>
<evidence type="ECO:0000256" key="1">
    <source>
        <dbReference type="SAM" id="Coils"/>
    </source>
</evidence>
<dbReference type="Proteomes" id="UP001208692">
    <property type="component" value="Unassembled WGS sequence"/>
</dbReference>
<organism evidence="2 4">
    <name type="scientific">Capnocytophaga catalasegens</name>
    <dbReference type="NCBI Taxonomy" id="1004260"/>
    <lineage>
        <taxon>Bacteria</taxon>
        <taxon>Pseudomonadati</taxon>
        <taxon>Bacteroidota</taxon>
        <taxon>Flavobacteriia</taxon>
        <taxon>Flavobacteriales</taxon>
        <taxon>Flavobacteriaceae</taxon>
        <taxon>Capnocytophaga</taxon>
    </lineage>
</organism>
<reference evidence="2 5" key="1">
    <citation type="submission" date="2021-11" db="EMBL/GenBank/DDBJ databases">
        <title>Draft genome sequence of Capnocytophaga sp. strain KC07075 isolated from cat oral cavity.</title>
        <authorList>
            <person name="Suzuki M."/>
            <person name="Imaoka K."/>
            <person name="Kimura M."/>
            <person name="Morikawa S."/>
            <person name="Maeda K."/>
        </authorList>
    </citation>
    <scope>NUCLEOTIDE SEQUENCE</scope>
    <source>
        <strain evidence="2">KC07075</strain>
        <strain evidence="3 5">KC07079</strain>
    </source>
</reference>
<dbReference type="Proteomes" id="UP001207736">
    <property type="component" value="Unassembled WGS sequence"/>
</dbReference>
<dbReference type="EMBL" id="BQKA01000062">
    <property type="protein sequence ID" value="GJM51541.1"/>
    <property type="molecule type" value="Genomic_DNA"/>
</dbReference>
<feature type="coiled-coil region" evidence="1">
    <location>
        <begin position="156"/>
        <end position="183"/>
    </location>
</feature>
<dbReference type="Pfam" id="PF14412">
    <property type="entry name" value="AHH"/>
    <property type="match status" value="1"/>
</dbReference>
<dbReference type="AlphaFoldDB" id="A0AAV5AZL9"/>
<dbReference type="InterPro" id="IPR032871">
    <property type="entry name" value="AHH_dom_containing"/>
</dbReference>
<dbReference type="EMBL" id="BQKB01000021">
    <property type="protein sequence ID" value="GJM52886.1"/>
    <property type="molecule type" value="Genomic_DNA"/>
</dbReference>
<sequence>MLDTKIKVVFSGITLNSERQLIEDKLVTTYDRMESNVVEVSEELKKIENTIKLASETIDNLIDKALKEKRLIPQDFQKLQENSRIFETNIETQIATFSPILTPEEEQTYKEAINELKKNQDDVNCLKDNSLEKISFVFVGTGYGMSFDEDIFYQVTNDCEKNLLKYQENKKKLEQKVKKESNFFQEMEEIWDFFSKCYKEYKTQTGFVPRCLWYDVEPLVPYFSDPAFASGIIDGAAETIKMVADLANLLDCYNFAASFRAWTKECKEQRVQTLETLKAIKEFITSPDALKQVMDSFAQYIDETAGFDNQARYNQGKLLFDVAISFVGVGEIKSILKGGNIVQTLTKSFQKLPKNAVNLVTNTKKIGKNTAKEIVEDAGKQIVKTSQGLVDDIVSKRNMIRKNILNLTETKEYAKKYFDKFVKQGDFEDWFKNTFAKYENNTLNFEAHHIIPIDVLKSNDKLQKLLFDLKKADPNFNFDFNGIENGMMIQKKSLKLDINGHTIHNDYNREISKKISEIITLPRNVNKPQRAFDEIKELIQETKDKLEKEVLLGTKNVNDIINF</sequence>
<proteinExistence type="predicted"/>
<evidence type="ECO:0000313" key="4">
    <source>
        <dbReference type="Proteomes" id="UP001207736"/>
    </source>
</evidence>
<evidence type="ECO:0000313" key="5">
    <source>
        <dbReference type="Proteomes" id="UP001208692"/>
    </source>
</evidence>
<comment type="caution">
    <text evidence="2">The sequence shown here is derived from an EMBL/GenBank/DDBJ whole genome shotgun (WGS) entry which is preliminary data.</text>
</comment>
<keyword evidence="5" id="KW-1185">Reference proteome</keyword>